<evidence type="ECO:0000256" key="4">
    <source>
        <dbReference type="ARBA" id="ARBA00017504"/>
    </source>
</evidence>
<comment type="subcellular location">
    <subcellularLocation>
        <location evidence="1 14">Cell membrane</location>
        <topology evidence="1 14">Multi-pass membrane protein</topology>
    </subcellularLocation>
</comment>
<dbReference type="GO" id="GO:0005886">
    <property type="term" value="C:plasma membrane"/>
    <property type="evidence" value="ECO:0007669"/>
    <property type="project" value="UniProtKB-SubCell"/>
</dbReference>
<dbReference type="PANTHER" id="PTHR40255">
    <property type="entry name" value="UPF0093 MEMBRANE PROTEIN SLR1790"/>
    <property type="match status" value="1"/>
</dbReference>
<sequence>MEALYVRALHIIFVVTWFAGLFYMPRLFVYASEASTEKGERRSILLEQYSLMQRRLWYGITWPSAVLTLIFGLWMLDTIGWYIQGWLWVKLGFVLGLYAYFFSLHYIFKLQQKGDFRYSGNQMRVWNEVATIFLIAIVFLVELRNTIDMLWGIVGLFVFIAVLMTAIKVYKKIRTSPQKRP</sequence>
<dbReference type="AlphaFoldDB" id="A0A6L3ZDJ4"/>
<proteinExistence type="inferred from homology"/>
<evidence type="ECO:0000256" key="6">
    <source>
        <dbReference type="ARBA" id="ARBA00022617"/>
    </source>
</evidence>
<dbReference type="RefSeq" id="WP_151693344.1">
    <property type="nucleotide sequence ID" value="NZ_BMGX01000001.1"/>
</dbReference>
<keyword evidence="12 14" id="KW-0472">Membrane</keyword>
<feature type="transmembrane region" description="Helical" evidence="14">
    <location>
        <begin position="149"/>
        <end position="170"/>
    </location>
</feature>
<keyword evidence="10 14" id="KW-0560">Oxidoreductase</keyword>
<keyword evidence="5 14" id="KW-1003">Cell membrane</keyword>
<comment type="subunit">
    <text evidence="14">Homodimer.</text>
</comment>
<comment type="cofactor">
    <cofactor evidence="14">
        <name>heme b</name>
        <dbReference type="ChEBI" id="CHEBI:60344"/>
    </cofactor>
    <text evidence="14">Binds 1 heme b (iron(II)-protoporphyrin IX) group per subunit.</text>
</comment>
<keyword evidence="8 14" id="KW-0479">Metal-binding</keyword>
<evidence type="ECO:0000256" key="3">
    <source>
        <dbReference type="ARBA" id="ARBA00006501"/>
    </source>
</evidence>
<organism evidence="15 16">
    <name type="scientific">Phaeocystidibacter marisrubri</name>
    <dbReference type="NCBI Taxonomy" id="1577780"/>
    <lineage>
        <taxon>Bacteria</taxon>
        <taxon>Pseudomonadati</taxon>
        <taxon>Bacteroidota</taxon>
        <taxon>Flavobacteriia</taxon>
        <taxon>Flavobacteriales</taxon>
        <taxon>Phaeocystidibacteraceae</taxon>
        <taxon>Phaeocystidibacter</taxon>
    </lineage>
</organism>
<gene>
    <name evidence="15" type="ORF">F8C82_09465</name>
</gene>
<evidence type="ECO:0000256" key="2">
    <source>
        <dbReference type="ARBA" id="ARBA00005073"/>
    </source>
</evidence>
<protein>
    <recommendedName>
        <fullName evidence="4 14">Protoporphyrinogen IX oxidase</fullName>
        <shortName evidence="14">PPO</shortName>
        <ecNumber evidence="14">1.3.99.-</ecNumber>
    </recommendedName>
</protein>
<dbReference type="GO" id="GO:0070818">
    <property type="term" value="F:protoporphyrinogen oxidase activity"/>
    <property type="evidence" value="ECO:0007669"/>
    <property type="project" value="UniProtKB-UniRule"/>
</dbReference>
<feature type="binding site" description="axial binding residue" evidence="14">
    <location>
        <position position="90"/>
    </location>
    <ligand>
        <name>heme</name>
        <dbReference type="ChEBI" id="CHEBI:30413"/>
    </ligand>
    <ligandPart>
        <name>Fe</name>
        <dbReference type="ChEBI" id="CHEBI:18248"/>
    </ligandPart>
</feature>
<comment type="pathway">
    <text evidence="2 14">Porphyrin-containing compound metabolism; protoporphyrin-IX biosynthesis; protoporphyrin-IX from protoporphyrinogen-IX: step 1/1.</text>
</comment>
<dbReference type="EMBL" id="WBVQ01000002">
    <property type="protein sequence ID" value="KAB2815915.1"/>
    <property type="molecule type" value="Genomic_DNA"/>
</dbReference>
<evidence type="ECO:0000256" key="10">
    <source>
        <dbReference type="ARBA" id="ARBA00023002"/>
    </source>
</evidence>
<keyword evidence="6 14" id="KW-0349">Heme</keyword>
<feature type="transmembrane region" description="Helical" evidence="14">
    <location>
        <begin position="81"/>
        <end position="104"/>
    </location>
</feature>
<comment type="function">
    <text evidence="14">Catalyzes the oxidation of protoporphyrinogen IX to protoporphyrin IX.</text>
</comment>
<keyword evidence="9 14" id="KW-1133">Transmembrane helix</keyword>
<dbReference type="GO" id="GO:0046872">
    <property type="term" value="F:metal ion binding"/>
    <property type="evidence" value="ECO:0007669"/>
    <property type="project" value="UniProtKB-KW"/>
</dbReference>
<keyword evidence="7 14" id="KW-0812">Transmembrane</keyword>
<dbReference type="OrthoDB" id="9800824at2"/>
<evidence type="ECO:0000256" key="8">
    <source>
        <dbReference type="ARBA" id="ARBA00022723"/>
    </source>
</evidence>
<keyword evidence="11 14" id="KW-0408">Iron</keyword>
<comment type="similarity">
    <text evidence="3 14">Belongs to the HemJ family.</text>
</comment>
<dbReference type="InterPro" id="IPR005265">
    <property type="entry name" value="HemJ-like"/>
</dbReference>
<reference evidence="15 16" key="1">
    <citation type="submission" date="2019-10" db="EMBL/GenBank/DDBJ databases">
        <title>Genome sequence of Phaeocystidibacter marisrubri JCM30614 (type strain).</title>
        <authorList>
            <person name="Bowman J.P."/>
        </authorList>
    </citation>
    <scope>NUCLEOTIDE SEQUENCE [LARGE SCALE GENOMIC DNA]</scope>
    <source>
        <strain evidence="15 16">JCM 30614</strain>
    </source>
</reference>
<dbReference type="Pfam" id="PF03653">
    <property type="entry name" value="UPF0093"/>
    <property type="match status" value="1"/>
</dbReference>
<evidence type="ECO:0000256" key="7">
    <source>
        <dbReference type="ARBA" id="ARBA00022692"/>
    </source>
</evidence>
<dbReference type="PANTHER" id="PTHR40255:SF1">
    <property type="entry name" value="PROTOPORPHYRINOGEN IX OXIDASE"/>
    <property type="match status" value="1"/>
</dbReference>
<comment type="caution">
    <text evidence="15">The sequence shown here is derived from an EMBL/GenBank/DDBJ whole genome shotgun (WGS) entry which is preliminary data.</text>
</comment>
<evidence type="ECO:0000313" key="16">
    <source>
        <dbReference type="Proteomes" id="UP000484164"/>
    </source>
</evidence>
<evidence type="ECO:0000256" key="12">
    <source>
        <dbReference type="ARBA" id="ARBA00023136"/>
    </source>
</evidence>
<evidence type="ECO:0000313" key="15">
    <source>
        <dbReference type="EMBL" id="KAB2815915.1"/>
    </source>
</evidence>
<evidence type="ECO:0000256" key="13">
    <source>
        <dbReference type="ARBA" id="ARBA00048390"/>
    </source>
</evidence>
<evidence type="ECO:0000256" key="5">
    <source>
        <dbReference type="ARBA" id="ARBA00022475"/>
    </source>
</evidence>
<keyword evidence="16" id="KW-1185">Reference proteome</keyword>
<evidence type="ECO:0000256" key="1">
    <source>
        <dbReference type="ARBA" id="ARBA00004651"/>
    </source>
</evidence>
<name>A0A6L3ZDJ4_9FLAO</name>
<dbReference type="GO" id="GO:0006782">
    <property type="term" value="P:protoporphyrinogen IX biosynthetic process"/>
    <property type="evidence" value="ECO:0007669"/>
    <property type="project" value="UniProtKB-UniRule"/>
</dbReference>
<evidence type="ECO:0000256" key="11">
    <source>
        <dbReference type="ARBA" id="ARBA00023004"/>
    </source>
</evidence>
<feature type="transmembrane region" description="Helical" evidence="14">
    <location>
        <begin position="56"/>
        <end position="75"/>
    </location>
</feature>
<dbReference type="Proteomes" id="UP000484164">
    <property type="component" value="Unassembled WGS sequence"/>
</dbReference>
<feature type="transmembrane region" description="Helical" evidence="14">
    <location>
        <begin position="125"/>
        <end position="143"/>
    </location>
</feature>
<feature type="binding site" description="axial binding residue" evidence="14">
    <location>
        <position position="10"/>
    </location>
    <ligand>
        <name>heme</name>
        <dbReference type="ChEBI" id="CHEBI:30413"/>
    </ligand>
    <ligandPart>
        <name>Fe</name>
        <dbReference type="ChEBI" id="CHEBI:18248"/>
    </ligandPart>
</feature>
<dbReference type="EC" id="1.3.99.-" evidence="14"/>
<accession>A0A6L3ZDJ4</accession>
<evidence type="ECO:0000256" key="9">
    <source>
        <dbReference type="ARBA" id="ARBA00022989"/>
    </source>
</evidence>
<feature type="transmembrane region" description="Helical" evidence="14">
    <location>
        <begin position="6"/>
        <end position="24"/>
    </location>
</feature>
<dbReference type="HAMAP" id="MF_02239">
    <property type="entry name" value="HemJ"/>
    <property type="match status" value="1"/>
</dbReference>
<comment type="catalytic activity">
    <reaction evidence="13 14">
        <text>protoporphyrinogen IX + 3 A = protoporphyrin IX + 3 AH2</text>
        <dbReference type="Rhea" id="RHEA:62000"/>
        <dbReference type="ChEBI" id="CHEBI:13193"/>
        <dbReference type="ChEBI" id="CHEBI:17499"/>
        <dbReference type="ChEBI" id="CHEBI:57306"/>
        <dbReference type="ChEBI" id="CHEBI:57307"/>
    </reaction>
</comment>
<evidence type="ECO:0000256" key="14">
    <source>
        <dbReference type="HAMAP-Rule" id="MF_02239"/>
    </source>
</evidence>
<dbReference type="UniPathway" id="UPA00251">
    <property type="reaction ID" value="UER00324"/>
</dbReference>